<evidence type="ECO:0000256" key="3">
    <source>
        <dbReference type="ARBA" id="ARBA00022475"/>
    </source>
</evidence>
<evidence type="ECO:0000256" key="8">
    <source>
        <dbReference type="ARBA" id="ARBA00038436"/>
    </source>
</evidence>
<dbReference type="Proteomes" id="UP001429564">
    <property type="component" value="Unassembled WGS sequence"/>
</dbReference>
<dbReference type="Pfam" id="PF04290">
    <property type="entry name" value="DctQ"/>
    <property type="match status" value="1"/>
</dbReference>
<feature type="transmembrane region" description="Helical" evidence="9">
    <location>
        <begin position="93"/>
        <end position="112"/>
    </location>
</feature>
<proteinExistence type="inferred from homology"/>
<keyword evidence="5 9" id="KW-0812">Transmembrane</keyword>
<evidence type="ECO:0000256" key="1">
    <source>
        <dbReference type="ARBA" id="ARBA00004429"/>
    </source>
</evidence>
<dbReference type="PANTHER" id="PTHR35011">
    <property type="entry name" value="2,3-DIKETO-L-GULONATE TRAP TRANSPORTER SMALL PERMEASE PROTEIN YIAM"/>
    <property type="match status" value="1"/>
</dbReference>
<comment type="similarity">
    <text evidence="8 9">Belongs to the TRAP transporter small permease family.</text>
</comment>
<keyword evidence="6 9" id="KW-1133">Transmembrane helix</keyword>
<dbReference type="InterPro" id="IPR007387">
    <property type="entry name" value="TRAP_DctQ"/>
</dbReference>
<evidence type="ECO:0000256" key="4">
    <source>
        <dbReference type="ARBA" id="ARBA00022519"/>
    </source>
</evidence>
<evidence type="ECO:0000259" key="10">
    <source>
        <dbReference type="Pfam" id="PF04290"/>
    </source>
</evidence>
<comment type="caution">
    <text evidence="11">The sequence shown here is derived from an EMBL/GenBank/DDBJ whole genome shotgun (WGS) entry which is preliminary data.</text>
</comment>
<dbReference type="InterPro" id="IPR055348">
    <property type="entry name" value="DctQ"/>
</dbReference>
<gene>
    <name evidence="11" type="ORF">DL239_03680</name>
</gene>
<sequence>MASTLQTYVRTMDIVSEITGKIAAWMFFTTGIIVSFEVFMRYVLNSPTIWVDEISRIFQVWAAYLAIAYVLKHKAHIIIDITFRDPSSLGRKVADTFAMLVIIFFCLITVKYGIDIWWKSTVAGHTTDSYLAVPKVFIQSAIWVGFGLMALQGVAEIIKIWTWDPDDLPKQTLVH</sequence>
<keyword evidence="4 9" id="KW-0997">Cell inner membrane</keyword>
<name>A0ABX0W3C9_9RHOB</name>
<evidence type="ECO:0000256" key="5">
    <source>
        <dbReference type="ARBA" id="ARBA00022692"/>
    </source>
</evidence>
<evidence type="ECO:0000256" key="2">
    <source>
        <dbReference type="ARBA" id="ARBA00022448"/>
    </source>
</evidence>
<dbReference type="PANTHER" id="PTHR35011:SF4">
    <property type="entry name" value="SLL1102 PROTEIN"/>
    <property type="match status" value="1"/>
</dbReference>
<feature type="transmembrane region" description="Helical" evidence="9">
    <location>
        <begin position="132"/>
        <end position="151"/>
    </location>
</feature>
<comment type="subunit">
    <text evidence="9">The complex comprises the extracytoplasmic solute receptor protein and the two transmembrane proteins.</text>
</comment>
<evidence type="ECO:0000256" key="7">
    <source>
        <dbReference type="ARBA" id="ARBA00023136"/>
    </source>
</evidence>
<organism evidence="11 12">
    <name type="scientific">Parasedimentitalea denitrificans</name>
    <dbReference type="NCBI Taxonomy" id="2211118"/>
    <lineage>
        <taxon>Bacteria</taxon>
        <taxon>Pseudomonadati</taxon>
        <taxon>Pseudomonadota</taxon>
        <taxon>Alphaproteobacteria</taxon>
        <taxon>Rhodobacterales</taxon>
        <taxon>Paracoccaceae</taxon>
        <taxon>Parasedimentitalea</taxon>
    </lineage>
</organism>
<reference evidence="11 12" key="1">
    <citation type="submission" date="2018-05" db="EMBL/GenBank/DDBJ databases">
        <authorList>
            <person name="Zhang Y.-J."/>
        </authorList>
    </citation>
    <scope>NUCLEOTIDE SEQUENCE [LARGE SCALE GENOMIC DNA]</scope>
    <source>
        <strain evidence="11 12">CY04</strain>
    </source>
</reference>
<feature type="transmembrane region" description="Helical" evidence="9">
    <location>
        <begin position="54"/>
        <end position="72"/>
    </location>
</feature>
<keyword evidence="7 9" id="KW-0472">Membrane</keyword>
<keyword evidence="3" id="KW-1003">Cell membrane</keyword>
<evidence type="ECO:0000313" key="12">
    <source>
        <dbReference type="Proteomes" id="UP001429564"/>
    </source>
</evidence>
<feature type="domain" description="Tripartite ATP-independent periplasmic transporters DctQ component" evidence="10">
    <location>
        <begin position="32"/>
        <end position="161"/>
    </location>
</feature>
<comment type="function">
    <text evidence="9">Part of the tripartite ATP-independent periplasmic (TRAP) transport system.</text>
</comment>
<dbReference type="RefSeq" id="WP_167682415.1">
    <property type="nucleotide sequence ID" value="NZ_QHLQ01000002.1"/>
</dbReference>
<keyword evidence="12" id="KW-1185">Reference proteome</keyword>
<dbReference type="EMBL" id="QHLQ01000002">
    <property type="protein sequence ID" value="NIZ60074.1"/>
    <property type="molecule type" value="Genomic_DNA"/>
</dbReference>
<feature type="transmembrane region" description="Helical" evidence="9">
    <location>
        <begin position="22"/>
        <end position="42"/>
    </location>
</feature>
<evidence type="ECO:0000256" key="9">
    <source>
        <dbReference type="RuleBase" id="RU369079"/>
    </source>
</evidence>
<evidence type="ECO:0000313" key="11">
    <source>
        <dbReference type="EMBL" id="NIZ60074.1"/>
    </source>
</evidence>
<protein>
    <recommendedName>
        <fullName evidence="9">TRAP transporter small permease protein</fullName>
    </recommendedName>
</protein>
<evidence type="ECO:0000256" key="6">
    <source>
        <dbReference type="ARBA" id="ARBA00022989"/>
    </source>
</evidence>
<keyword evidence="2 9" id="KW-0813">Transport</keyword>
<comment type="subcellular location">
    <subcellularLocation>
        <location evidence="1 9">Cell inner membrane</location>
        <topology evidence="1 9">Multi-pass membrane protein</topology>
    </subcellularLocation>
</comment>
<accession>A0ABX0W3C9</accession>